<dbReference type="PROSITE" id="PS00217">
    <property type="entry name" value="SUGAR_TRANSPORT_2"/>
    <property type="match status" value="1"/>
</dbReference>
<dbReference type="InterPro" id="IPR011701">
    <property type="entry name" value="MFS"/>
</dbReference>
<evidence type="ECO:0000256" key="4">
    <source>
        <dbReference type="ARBA" id="ARBA00022989"/>
    </source>
</evidence>
<dbReference type="GO" id="GO:0046943">
    <property type="term" value="F:carboxylic acid transmembrane transporter activity"/>
    <property type="evidence" value="ECO:0007669"/>
    <property type="project" value="TreeGrafter"/>
</dbReference>
<feature type="transmembrane region" description="Helical" evidence="6">
    <location>
        <begin position="12"/>
        <end position="30"/>
    </location>
</feature>
<keyword evidence="2" id="KW-0813">Transport</keyword>
<dbReference type="PANTHER" id="PTHR23508:SF10">
    <property type="entry name" value="CARBOXYLIC ACID TRANSPORTER PROTEIN HOMOLOG"/>
    <property type="match status" value="1"/>
</dbReference>
<comment type="subcellular location">
    <subcellularLocation>
        <location evidence="1">Cell membrane</location>
        <topology evidence="1">Multi-pass membrane protein</topology>
    </subcellularLocation>
</comment>
<dbReference type="GO" id="GO:0005886">
    <property type="term" value="C:plasma membrane"/>
    <property type="evidence" value="ECO:0007669"/>
    <property type="project" value="UniProtKB-SubCell"/>
</dbReference>
<keyword evidence="3 6" id="KW-0812">Transmembrane</keyword>
<evidence type="ECO:0000256" key="1">
    <source>
        <dbReference type="ARBA" id="ARBA00004651"/>
    </source>
</evidence>
<feature type="transmembrane region" description="Helical" evidence="6">
    <location>
        <begin position="101"/>
        <end position="124"/>
    </location>
</feature>
<feature type="transmembrane region" description="Helical" evidence="6">
    <location>
        <begin position="136"/>
        <end position="162"/>
    </location>
</feature>
<evidence type="ECO:0000256" key="6">
    <source>
        <dbReference type="SAM" id="Phobius"/>
    </source>
</evidence>
<feature type="transmembrane region" description="Helical" evidence="6">
    <location>
        <begin position="168"/>
        <end position="187"/>
    </location>
</feature>
<dbReference type="CDD" id="cd17316">
    <property type="entry name" value="MFS_SV2_like"/>
    <property type="match status" value="1"/>
</dbReference>
<dbReference type="Gene3D" id="1.20.1250.20">
    <property type="entry name" value="MFS general substrate transporter like domains"/>
    <property type="match status" value="1"/>
</dbReference>
<dbReference type="EMBL" id="MPDK01000008">
    <property type="protein sequence ID" value="PWI57824.1"/>
    <property type="molecule type" value="Genomic_DNA"/>
</dbReference>
<feature type="transmembrane region" description="Helical" evidence="6">
    <location>
        <begin position="254"/>
        <end position="274"/>
    </location>
</feature>
<proteinExistence type="predicted"/>
<dbReference type="RefSeq" id="WP_109430357.1">
    <property type="nucleotide sequence ID" value="NZ_MPDK01000008.1"/>
</dbReference>
<keyword evidence="5 6" id="KW-0472">Membrane</keyword>
<dbReference type="Proteomes" id="UP000245380">
    <property type="component" value="Unassembled WGS sequence"/>
</dbReference>
<dbReference type="InterPro" id="IPR005829">
    <property type="entry name" value="Sugar_transporter_CS"/>
</dbReference>
<sequence length="433" mass="46745">MKLSIRFTDRLMILLTAWGILVGTYDLGSISISLPKLIVLWHLSGWQQSLLGSSSLLGMIIGSLGAGILADRFGRRSVLVFDFATFVVAEAISAVAPNITIFIAARFIVGVGIGADFATAFPYLSEMLSETTRGRIMAAVMWAANFGMLGAYGVGAFCLLLGANGWRYTLALGALFALPLLYFRSALPESPLWLRGHVATFTELKTTWGHLRMRRMIAINGVNWFLYQISDQGLSLFLPTFLVGQLGASVARDVAASLMVKTVTIPAALLTIFLIDRKGRRPLQIWGFLGRALGLFTLAALTFSTAEDNKFCVILALIATYAFGALGPDKTTVIVPAEQFPTEMRASGQGITEAIGRIGGVVGVMGYALLSTSLGVSAGLLLFAMAAFTGFIVTLYTTRETNQQPVAFLQDSDCISTNLGDENHRIKTYDTYK</sequence>
<feature type="transmembrane region" description="Helical" evidence="6">
    <location>
        <begin position="50"/>
        <end position="70"/>
    </location>
</feature>
<feature type="transmembrane region" description="Helical" evidence="6">
    <location>
        <begin position="376"/>
        <end position="396"/>
    </location>
</feature>
<keyword evidence="4 6" id="KW-1133">Transmembrane helix</keyword>
<dbReference type="PROSITE" id="PS50850">
    <property type="entry name" value="MFS"/>
    <property type="match status" value="1"/>
</dbReference>
<feature type="domain" description="Major facilitator superfamily (MFS) profile" evidence="7">
    <location>
        <begin position="12"/>
        <end position="402"/>
    </location>
</feature>
<feature type="transmembrane region" description="Helical" evidence="6">
    <location>
        <begin position="286"/>
        <end position="305"/>
    </location>
</feature>
<dbReference type="PANTHER" id="PTHR23508">
    <property type="entry name" value="CARBOXYLIC ACID TRANSPORTER PROTEIN HOMOLOG"/>
    <property type="match status" value="1"/>
</dbReference>
<dbReference type="Pfam" id="PF07690">
    <property type="entry name" value="MFS_1"/>
    <property type="match status" value="1"/>
</dbReference>
<feature type="transmembrane region" description="Helical" evidence="6">
    <location>
        <begin position="77"/>
        <end position="95"/>
    </location>
</feature>
<accession>A0A2U3D972</accession>
<comment type="caution">
    <text evidence="8">The sequence shown here is derived from an EMBL/GenBank/DDBJ whole genome shotgun (WGS) entry which is preliminary data.</text>
</comment>
<evidence type="ECO:0000256" key="2">
    <source>
        <dbReference type="ARBA" id="ARBA00022448"/>
    </source>
</evidence>
<protein>
    <recommendedName>
        <fullName evidence="7">Major facilitator superfamily (MFS) profile domain-containing protein</fullName>
    </recommendedName>
</protein>
<reference evidence="8 9" key="1">
    <citation type="submission" date="2016-11" db="EMBL/GenBank/DDBJ databases">
        <title>Comparative genomics of Acidibacillus ferroxidans species.</title>
        <authorList>
            <person name="Oliveira G."/>
            <person name="Nunes G."/>
            <person name="Oliveira R."/>
            <person name="Araujo F."/>
            <person name="Salim A."/>
            <person name="Scholte L."/>
            <person name="Morais D."/>
            <person name="Nancucheo I."/>
            <person name="Johnson D.B."/>
            <person name="Grail B."/>
            <person name="Bittencourt J."/>
            <person name="Valadares R."/>
        </authorList>
    </citation>
    <scope>NUCLEOTIDE SEQUENCE [LARGE SCALE GENOMIC DNA]</scope>
    <source>
        <strain evidence="8 9">Y002</strain>
    </source>
</reference>
<dbReference type="SUPFAM" id="SSF103473">
    <property type="entry name" value="MFS general substrate transporter"/>
    <property type="match status" value="1"/>
</dbReference>
<organism evidence="8 9">
    <name type="scientific">Sulfoacidibacillus thermotolerans</name>
    <name type="common">Acidibacillus sulfuroxidans</name>
    <dbReference type="NCBI Taxonomy" id="1765684"/>
    <lineage>
        <taxon>Bacteria</taxon>
        <taxon>Bacillati</taxon>
        <taxon>Bacillota</taxon>
        <taxon>Bacilli</taxon>
        <taxon>Bacillales</taxon>
        <taxon>Alicyclobacillaceae</taxon>
        <taxon>Sulfoacidibacillus</taxon>
    </lineage>
</organism>
<evidence type="ECO:0000256" key="5">
    <source>
        <dbReference type="ARBA" id="ARBA00023136"/>
    </source>
</evidence>
<feature type="transmembrane region" description="Helical" evidence="6">
    <location>
        <begin position="222"/>
        <end position="242"/>
    </location>
</feature>
<evidence type="ECO:0000313" key="9">
    <source>
        <dbReference type="Proteomes" id="UP000245380"/>
    </source>
</evidence>
<name>A0A2U3D972_SULT2</name>
<keyword evidence="9" id="KW-1185">Reference proteome</keyword>
<evidence type="ECO:0000313" key="8">
    <source>
        <dbReference type="EMBL" id="PWI57824.1"/>
    </source>
</evidence>
<evidence type="ECO:0000259" key="7">
    <source>
        <dbReference type="PROSITE" id="PS50850"/>
    </source>
</evidence>
<evidence type="ECO:0000256" key="3">
    <source>
        <dbReference type="ARBA" id="ARBA00022692"/>
    </source>
</evidence>
<gene>
    <name evidence="8" type="ORF">BM613_06440</name>
</gene>
<dbReference type="OrthoDB" id="9787026at2"/>
<dbReference type="AlphaFoldDB" id="A0A2U3D972"/>
<dbReference type="InterPro" id="IPR036259">
    <property type="entry name" value="MFS_trans_sf"/>
</dbReference>
<dbReference type="InterPro" id="IPR020846">
    <property type="entry name" value="MFS_dom"/>
</dbReference>